<reference evidence="5" key="2">
    <citation type="journal article" date="2016" name="Genome Announc.">
        <title>Genome sequence of Ustilaginoidea virens IPU010, a rice pathogenic fungus causing false smut.</title>
        <authorList>
            <person name="Kumagai T."/>
            <person name="Ishii T."/>
            <person name="Terai G."/>
            <person name="Umemura M."/>
            <person name="Machida M."/>
            <person name="Asai K."/>
        </authorList>
    </citation>
    <scope>NUCLEOTIDE SEQUENCE [LARGE SCALE GENOMIC DNA]</scope>
    <source>
        <strain evidence="5">IPU010</strain>
    </source>
</reference>
<dbReference type="Proteomes" id="UP000027002">
    <property type="component" value="Chromosome 2"/>
</dbReference>
<dbReference type="PANTHER" id="PTHR12390:SF0">
    <property type="entry name" value="UROPORPHYRINOGEN-III SYNTHASE"/>
    <property type="match status" value="1"/>
</dbReference>
<dbReference type="InterPro" id="IPR039793">
    <property type="entry name" value="UROS/Hem4"/>
</dbReference>
<sequence length="315" mass="34146">MPSAAEHAADADRTDKVPVLLLKTKSAPTDAYEETLRSASFPRGEFDPRFVPVLRHVFDAAGTQRLKSLLEARQIDSRAGSRYGGIVFTSQRAVEAFSQALSDSKGGEGWPSLPGVPIYSVGPATTRALRAIRAAPPLDISGHHTGNGDALAAYILRHYAQRYRDRDARPALLFPVGEQRRDVIPRALADARLPPADRIPVDELVVYRTGVMDSFPADYGAVLRSTSHLPQRWVVVFSPAGCDSVLRGLGLLDPQTGRASLGRRDGKTFLATIGPTTRAHLLEQFGLEPDVCAETPSPDGVLCGIMEYRSRAAPR</sequence>
<dbReference type="AlphaFoldDB" id="A0A1B5KXP4"/>
<dbReference type="CDD" id="cd06578">
    <property type="entry name" value="HemD"/>
    <property type="match status" value="1"/>
</dbReference>
<evidence type="ECO:0000259" key="1">
    <source>
        <dbReference type="Pfam" id="PF02602"/>
    </source>
</evidence>
<gene>
    <name evidence="3" type="ORF">UV8b_03047</name>
    <name evidence="2" type="ORF">UVI_02021070</name>
</gene>
<name>A0A1B5KXP4_USTVR</name>
<protein>
    <recommendedName>
        <fullName evidence="1">Tetrapyrrole biosynthesis uroporphyrinogen III synthase domain-containing protein</fullName>
    </recommendedName>
</protein>
<evidence type="ECO:0000313" key="2">
    <source>
        <dbReference type="EMBL" id="GAO15829.1"/>
    </source>
</evidence>
<dbReference type="GO" id="GO:0006782">
    <property type="term" value="P:protoporphyrinogen IX biosynthetic process"/>
    <property type="evidence" value="ECO:0007669"/>
    <property type="project" value="UniProtKB-UniPathway"/>
</dbReference>
<dbReference type="InterPro" id="IPR036108">
    <property type="entry name" value="4pyrrol_syn_uPrphyn_synt_sf"/>
</dbReference>
<proteinExistence type="predicted"/>
<dbReference type="FunFam" id="3.40.50.10090:FF:000011">
    <property type="entry name" value="Uroporphyrinogen-III synthase (UroS), putative"/>
    <property type="match status" value="1"/>
</dbReference>
<dbReference type="Proteomes" id="UP000054053">
    <property type="component" value="Unassembled WGS sequence"/>
</dbReference>
<keyword evidence="4" id="KW-1185">Reference proteome</keyword>
<reference evidence="2" key="1">
    <citation type="journal article" date="2016" name="Genome Announc.">
        <title>Genome Sequence of Ustilaginoidea virens IPU010, a Rice Pathogenic Fungus Causing False Smut.</title>
        <authorList>
            <person name="Kumagai T."/>
            <person name="Ishii T."/>
            <person name="Terai G."/>
            <person name="Umemura M."/>
            <person name="Machida M."/>
            <person name="Asai K."/>
        </authorList>
    </citation>
    <scope>NUCLEOTIDE SEQUENCE [LARGE SCALE GENOMIC DNA]</scope>
    <source>
        <strain evidence="2">IPU010</strain>
    </source>
</reference>
<dbReference type="Pfam" id="PF02602">
    <property type="entry name" value="HEM4"/>
    <property type="match status" value="1"/>
</dbReference>
<organism evidence="2 5">
    <name type="scientific">Ustilaginoidea virens</name>
    <name type="common">Rice false smut fungus</name>
    <name type="synonym">Villosiclava virens</name>
    <dbReference type="NCBI Taxonomy" id="1159556"/>
    <lineage>
        <taxon>Eukaryota</taxon>
        <taxon>Fungi</taxon>
        <taxon>Dikarya</taxon>
        <taxon>Ascomycota</taxon>
        <taxon>Pezizomycotina</taxon>
        <taxon>Sordariomycetes</taxon>
        <taxon>Hypocreomycetidae</taxon>
        <taxon>Hypocreales</taxon>
        <taxon>Clavicipitaceae</taxon>
        <taxon>Ustilaginoidea</taxon>
    </lineage>
</organism>
<evidence type="ECO:0000313" key="3">
    <source>
        <dbReference type="EMBL" id="QUC18806.1"/>
    </source>
</evidence>
<dbReference type="Gene3D" id="3.40.50.10090">
    <property type="match status" value="2"/>
</dbReference>
<dbReference type="KEGG" id="uvi:66063825"/>
<dbReference type="UniPathway" id="UPA00251">
    <property type="reaction ID" value="UER00320"/>
</dbReference>
<feature type="domain" description="Tetrapyrrole biosynthesis uroporphyrinogen III synthase" evidence="1">
    <location>
        <begin position="46"/>
        <end position="301"/>
    </location>
</feature>
<dbReference type="EMBL" id="BBTG02000008">
    <property type="protein sequence ID" value="GAO15829.1"/>
    <property type="molecule type" value="Genomic_DNA"/>
</dbReference>
<dbReference type="GO" id="GO:0004852">
    <property type="term" value="F:uroporphyrinogen-III synthase activity"/>
    <property type="evidence" value="ECO:0007669"/>
    <property type="project" value="InterPro"/>
</dbReference>
<evidence type="ECO:0000313" key="5">
    <source>
        <dbReference type="Proteomes" id="UP000054053"/>
    </source>
</evidence>
<evidence type="ECO:0000313" key="4">
    <source>
        <dbReference type="Proteomes" id="UP000027002"/>
    </source>
</evidence>
<dbReference type="InterPro" id="IPR003754">
    <property type="entry name" value="4pyrrol_synth_uPrphyn_synth"/>
</dbReference>
<accession>A0A1B5KXP4</accession>
<dbReference type="EMBL" id="CP072754">
    <property type="protein sequence ID" value="QUC18806.1"/>
    <property type="molecule type" value="Genomic_DNA"/>
</dbReference>
<reference evidence="3" key="3">
    <citation type="submission" date="2020-03" db="EMBL/GenBank/DDBJ databases">
        <title>A mixture of massive structural variations and highly conserved coding sequences in Ustilaginoidea virens genome.</title>
        <authorList>
            <person name="Zhang K."/>
            <person name="Zhao Z."/>
            <person name="Zhang Z."/>
            <person name="Li Y."/>
            <person name="Hsiang T."/>
            <person name="Sun W."/>
        </authorList>
    </citation>
    <scope>NUCLEOTIDE SEQUENCE</scope>
    <source>
        <strain evidence="3">UV-8b</strain>
    </source>
</reference>
<dbReference type="SUPFAM" id="SSF69618">
    <property type="entry name" value="HemD-like"/>
    <property type="match status" value="1"/>
</dbReference>
<dbReference type="GO" id="GO:0005829">
    <property type="term" value="C:cytosol"/>
    <property type="evidence" value="ECO:0007669"/>
    <property type="project" value="TreeGrafter"/>
</dbReference>
<dbReference type="PANTHER" id="PTHR12390">
    <property type="entry name" value="UROPORPHYRINOGEN III SYNTHASE"/>
    <property type="match status" value="1"/>
</dbReference>
<dbReference type="RefSeq" id="XP_042996479.1">
    <property type="nucleotide sequence ID" value="XM_043140545.1"/>
</dbReference>
<dbReference type="GeneID" id="66063825"/>
<dbReference type="OrthoDB" id="5595751at2759"/>
<dbReference type="GO" id="GO:0006780">
    <property type="term" value="P:uroporphyrinogen III biosynthetic process"/>
    <property type="evidence" value="ECO:0007669"/>
    <property type="project" value="InterPro"/>
</dbReference>